<dbReference type="Gene3D" id="3.40.50.2300">
    <property type="match status" value="1"/>
</dbReference>
<dbReference type="InterPro" id="IPR000792">
    <property type="entry name" value="Tscrpt_reg_LuxR_C"/>
</dbReference>
<accession>A0ABR7LR61</accession>
<dbReference type="Pfam" id="PF00196">
    <property type="entry name" value="GerE"/>
    <property type="match status" value="1"/>
</dbReference>
<evidence type="ECO:0000259" key="4">
    <source>
        <dbReference type="PROSITE" id="PS50043"/>
    </source>
</evidence>
<evidence type="ECO:0000313" key="6">
    <source>
        <dbReference type="EMBL" id="MBC6467333.1"/>
    </source>
</evidence>
<dbReference type="PROSITE" id="PS50110">
    <property type="entry name" value="RESPONSE_REGULATORY"/>
    <property type="match status" value="1"/>
</dbReference>
<dbReference type="SMART" id="SM00421">
    <property type="entry name" value="HTH_LUXR"/>
    <property type="match status" value="1"/>
</dbReference>
<dbReference type="InterPro" id="IPR058245">
    <property type="entry name" value="NreC/VraR/RcsB-like_REC"/>
</dbReference>
<dbReference type="PANTHER" id="PTHR43214:SF43">
    <property type="entry name" value="TWO-COMPONENT RESPONSE REGULATOR"/>
    <property type="match status" value="1"/>
</dbReference>
<comment type="caution">
    <text evidence="6">The sequence shown here is derived from an EMBL/GenBank/DDBJ whole genome shotgun (WGS) entry which is preliminary data.</text>
</comment>
<dbReference type="RefSeq" id="WP_187244338.1">
    <property type="nucleotide sequence ID" value="NZ_BAAAOK010000005.1"/>
</dbReference>
<name>A0ABR7LR61_9ACTN</name>
<dbReference type="SUPFAM" id="SSF46894">
    <property type="entry name" value="C-terminal effector domain of the bipartite response regulators"/>
    <property type="match status" value="1"/>
</dbReference>
<evidence type="ECO:0000259" key="5">
    <source>
        <dbReference type="PROSITE" id="PS50110"/>
    </source>
</evidence>
<sequence>MIRVAIMDDHPVARRGMAQILLETGRIELSVSAASPSELAEWLSAAAPGGSPDVVVLDLYSDGLYSDGHEPCMASISDFSEMSRVLVMSASGRPEDVVGAVRAGATGYVTKHASPEMFVSAVETVAAGGFALSSQLADILHSELARSAAHASRRRSGRATGGELSAREEETLGLIAQGFTHAQAASRMGVSKATVDTYVERVRAKLRLGNKAELTRAALARPNRPPLP</sequence>
<dbReference type="SMART" id="SM00448">
    <property type="entry name" value="REC"/>
    <property type="match status" value="1"/>
</dbReference>
<keyword evidence="2" id="KW-0238">DNA-binding</keyword>
<dbReference type="PANTHER" id="PTHR43214">
    <property type="entry name" value="TWO-COMPONENT RESPONSE REGULATOR"/>
    <property type="match status" value="1"/>
</dbReference>
<dbReference type="CDD" id="cd06170">
    <property type="entry name" value="LuxR_C_like"/>
    <property type="match status" value="1"/>
</dbReference>
<evidence type="ECO:0000313" key="7">
    <source>
        <dbReference type="Proteomes" id="UP000805614"/>
    </source>
</evidence>
<dbReference type="SUPFAM" id="SSF52172">
    <property type="entry name" value="CheY-like"/>
    <property type="match status" value="1"/>
</dbReference>
<dbReference type="EMBL" id="JABVEC010000012">
    <property type="protein sequence ID" value="MBC6467333.1"/>
    <property type="molecule type" value="Genomic_DNA"/>
</dbReference>
<evidence type="ECO:0000256" key="3">
    <source>
        <dbReference type="PROSITE-ProRule" id="PRU00169"/>
    </source>
</evidence>
<evidence type="ECO:0000256" key="2">
    <source>
        <dbReference type="ARBA" id="ARBA00023125"/>
    </source>
</evidence>
<keyword evidence="1 3" id="KW-0597">Phosphoprotein</keyword>
<dbReference type="InterPro" id="IPR011006">
    <property type="entry name" value="CheY-like_superfamily"/>
</dbReference>
<keyword evidence="7" id="KW-1185">Reference proteome</keyword>
<organism evidence="6 7">
    <name type="scientific">Actinomadura alba</name>
    <dbReference type="NCBI Taxonomy" id="406431"/>
    <lineage>
        <taxon>Bacteria</taxon>
        <taxon>Bacillati</taxon>
        <taxon>Actinomycetota</taxon>
        <taxon>Actinomycetes</taxon>
        <taxon>Streptosporangiales</taxon>
        <taxon>Thermomonosporaceae</taxon>
        <taxon>Actinomadura</taxon>
    </lineage>
</organism>
<feature type="domain" description="HTH luxR-type" evidence="4">
    <location>
        <begin position="157"/>
        <end position="222"/>
    </location>
</feature>
<dbReference type="PROSITE" id="PS50043">
    <property type="entry name" value="HTH_LUXR_2"/>
    <property type="match status" value="1"/>
</dbReference>
<proteinExistence type="predicted"/>
<dbReference type="Pfam" id="PF00072">
    <property type="entry name" value="Response_reg"/>
    <property type="match status" value="1"/>
</dbReference>
<evidence type="ECO:0000256" key="1">
    <source>
        <dbReference type="ARBA" id="ARBA00022553"/>
    </source>
</evidence>
<dbReference type="PRINTS" id="PR00038">
    <property type="entry name" value="HTHLUXR"/>
</dbReference>
<dbReference type="CDD" id="cd17535">
    <property type="entry name" value="REC_NarL-like"/>
    <property type="match status" value="1"/>
</dbReference>
<dbReference type="InterPro" id="IPR039420">
    <property type="entry name" value="WalR-like"/>
</dbReference>
<protein>
    <submittedName>
        <fullName evidence="6">Response regulator transcription factor</fullName>
    </submittedName>
</protein>
<dbReference type="InterPro" id="IPR001789">
    <property type="entry name" value="Sig_transdc_resp-reg_receiver"/>
</dbReference>
<dbReference type="Proteomes" id="UP000805614">
    <property type="component" value="Unassembled WGS sequence"/>
</dbReference>
<dbReference type="InterPro" id="IPR016032">
    <property type="entry name" value="Sig_transdc_resp-reg_C-effctor"/>
</dbReference>
<gene>
    <name evidence="6" type="ORF">HKK74_17790</name>
</gene>
<reference evidence="6 7" key="1">
    <citation type="submission" date="2020-06" db="EMBL/GenBank/DDBJ databases">
        <title>Actinomadura xiongansis sp. nov., isolated from soil of Baiyangdian.</title>
        <authorList>
            <person name="Zhang X."/>
        </authorList>
    </citation>
    <scope>NUCLEOTIDE SEQUENCE [LARGE SCALE GENOMIC DNA]</scope>
    <source>
        <strain evidence="6 7">HBUM206468</strain>
    </source>
</reference>
<feature type="domain" description="Response regulatory" evidence="5">
    <location>
        <begin position="3"/>
        <end position="126"/>
    </location>
</feature>
<feature type="modified residue" description="4-aspartylphosphate" evidence="3">
    <location>
        <position position="58"/>
    </location>
</feature>